<keyword evidence="2" id="KW-1185">Reference proteome</keyword>
<reference evidence="1 2" key="1">
    <citation type="submission" date="2020-08" db="EMBL/GenBank/DDBJ databases">
        <authorList>
            <person name="Liu C."/>
            <person name="Sun Q."/>
        </authorList>
    </citation>
    <scope>NUCLEOTIDE SEQUENCE [LARGE SCALE GENOMIC DNA]</scope>
    <source>
        <strain evidence="1 2">NSJ-61</strain>
    </source>
</reference>
<dbReference type="InterPro" id="IPR025075">
    <property type="entry name" value="DUF3916"/>
</dbReference>
<sequence length="165" mass="20321">MDTIRKKQRGQNRKLKRMFDDIDKFQPDWNNDERYEHFHVPSDPFIESEKTTNQNKKKFYEKWLATVERLMKEKPQDIVFCKIVGMISIPDVWCSEIIIFYDQEYYEAFFKRDCAYQTWIKIKNDSFLKRKQIQTPLKEAGYQQTIRDEDIYQNELWFYGDIDVR</sequence>
<protein>
    <submittedName>
        <fullName evidence="1">DUF3916 domain-containing protein</fullName>
    </submittedName>
</protein>
<proteinExistence type="predicted"/>
<accession>A0A7G9GTE7</accession>
<dbReference type="Proteomes" id="UP000515856">
    <property type="component" value="Chromosome"/>
</dbReference>
<dbReference type="EMBL" id="CP060636">
    <property type="protein sequence ID" value="QNM14079.1"/>
    <property type="molecule type" value="Genomic_DNA"/>
</dbReference>
<evidence type="ECO:0000313" key="1">
    <source>
        <dbReference type="EMBL" id="QNM14079.1"/>
    </source>
</evidence>
<dbReference type="Pfam" id="PF13079">
    <property type="entry name" value="DUF3916"/>
    <property type="match status" value="1"/>
</dbReference>
<dbReference type="RefSeq" id="WP_117518300.1">
    <property type="nucleotide sequence ID" value="NZ_CP060636.1"/>
</dbReference>
<name>A0A7G9GTE7_9FIRM</name>
<dbReference type="AlphaFoldDB" id="A0A7G9GTE7"/>
<evidence type="ECO:0000313" key="2">
    <source>
        <dbReference type="Proteomes" id="UP000515856"/>
    </source>
</evidence>
<gene>
    <name evidence="1" type="ORF">H9Q80_09155</name>
</gene>
<organism evidence="1 2">
    <name type="scientific">[Eubacterium] hominis</name>
    <dbReference type="NCBI Taxonomy" id="2764325"/>
    <lineage>
        <taxon>Bacteria</taxon>
        <taxon>Bacillati</taxon>
        <taxon>Bacillota</taxon>
        <taxon>Erysipelotrichia</taxon>
        <taxon>Erysipelotrichales</taxon>
        <taxon>Erysipelotrichaceae</taxon>
        <taxon>Amedibacillus</taxon>
    </lineage>
</organism>
<dbReference type="KEGG" id="ehn:H9Q80_09155"/>